<gene>
    <name evidence="11" type="ORF">GC093_10235</name>
</gene>
<evidence type="ECO:0000256" key="4">
    <source>
        <dbReference type="ARBA" id="ARBA00023012"/>
    </source>
</evidence>
<dbReference type="InterPro" id="IPR018062">
    <property type="entry name" value="HTH_AraC-typ_CS"/>
</dbReference>
<feature type="domain" description="HTH araC/xylS-type" evidence="9">
    <location>
        <begin position="148"/>
        <end position="246"/>
    </location>
</feature>
<evidence type="ECO:0000256" key="2">
    <source>
        <dbReference type="ARBA" id="ARBA00022490"/>
    </source>
</evidence>
<evidence type="ECO:0000259" key="10">
    <source>
        <dbReference type="PROSITE" id="PS50110"/>
    </source>
</evidence>
<dbReference type="RefSeq" id="WP_171651798.1">
    <property type="nucleotide sequence ID" value="NZ_WHOD01000049.1"/>
</dbReference>
<keyword evidence="2" id="KW-0963">Cytoplasm</keyword>
<evidence type="ECO:0000256" key="3">
    <source>
        <dbReference type="ARBA" id="ARBA00022553"/>
    </source>
</evidence>
<evidence type="ECO:0000256" key="6">
    <source>
        <dbReference type="ARBA" id="ARBA00023125"/>
    </source>
</evidence>
<dbReference type="InterPro" id="IPR020449">
    <property type="entry name" value="Tscrpt_reg_AraC-type_HTH"/>
</dbReference>
<keyword evidence="6" id="KW-0238">DNA-binding</keyword>
<dbReference type="Gene3D" id="1.10.10.60">
    <property type="entry name" value="Homeodomain-like"/>
    <property type="match status" value="2"/>
</dbReference>
<dbReference type="Pfam" id="PF00072">
    <property type="entry name" value="Response_reg"/>
    <property type="match status" value="1"/>
</dbReference>
<dbReference type="InterPro" id="IPR051552">
    <property type="entry name" value="HptR"/>
</dbReference>
<dbReference type="PANTHER" id="PTHR42713">
    <property type="entry name" value="HISTIDINE KINASE-RELATED"/>
    <property type="match status" value="1"/>
</dbReference>
<name>A0A972GMN5_9BACL</name>
<keyword evidence="7" id="KW-0804">Transcription</keyword>
<keyword evidence="3 8" id="KW-0597">Phosphoprotein</keyword>
<dbReference type="GO" id="GO:0005737">
    <property type="term" value="C:cytoplasm"/>
    <property type="evidence" value="ECO:0007669"/>
    <property type="project" value="UniProtKB-SubCell"/>
</dbReference>
<feature type="modified residue" description="4-aspartylphosphate" evidence="8">
    <location>
        <position position="55"/>
    </location>
</feature>
<dbReference type="SUPFAM" id="SSF52172">
    <property type="entry name" value="CheY-like"/>
    <property type="match status" value="1"/>
</dbReference>
<evidence type="ECO:0000256" key="7">
    <source>
        <dbReference type="ARBA" id="ARBA00023163"/>
    </source>
</evidence>
<reference evidence="11" key="1">
    <citation type="submission" date="2019-10" db="EMBL/GenBank/DDBJ databases">
        <title>Description of Paenibacillus glebae sp. nov.</title>
        <authorList>
            <person name="Carlier A."/>
            <person name="Qi S."/>
        </authorList>
    </citation>
    <scope>NUCLEOTIDE SEQUENCE</scope>
    <source>
        <strain evidence="11">LMG 31456</strain>
    </source>
</reference>
<dbReference type="Gene3D" id="3.40.50.2300">
    <property type="match status" value="1"/>
</dbReference>
<comment type="subcellular location">
    <subcellularLocation>
        <location evidence="1">Cytoplasm</location>
    </subcellularLocation>
</comment>
<dbReference type="GO" id="GO:0003700">
    <property type="term" value="F:DNA-binding transcription factor activity"/>
    <property type="evidence" value="ECO:0007669"/>
    <property type="project" value="InterPro"/>
</dbReference>
<dbReference type="InterPro" id="IPR018060">
    <property type="entry name" value="HTH_AraC"/>
</dbReference>
<evidence type="ECO:0000313" key="11">
    <source>
        <dbReference type="EMBL" id="NOU93596.1"/>
    </source>
</evidence>
<dbReference type="PROSITE" id="PS00041">
    <property type="entry name" value="HTH_ARAC_FAMILY_1"/>
    <property type="match status" value="1"/>
</dbReference>
<sequence>MYQVLLVDDERWVRTSLKRVLEKTELPFSVAKEASNGLEALDWLEDHEADLILTDVRMPVMEGLAFVQEVRKQDSGQQVILVSGYDDFQYVQQALRLGVIDYLLKPVEMEDMRRCLVKWMEHKQAQQLDRTMAIKATNEDKLHKSSIEQVKEYIQAHLAGDITLTEAAARVHLNPSYLSQLFKQQLNRNFVDYIVEVRMEAAKRLLCCTSLRINEVADRVGYADVAYFSNTFKKWNGCTPSEFRKDQARAGASQQDLKS</sequence>
<evidence type="ECO:0000259" key="9">
    <source>
        <dbReference type="PROSITE" id="PS01124"/>
    </source>
</evidence>
<proteinExistence type="predicted"/>
<dbReference type="PRINTS" id="PR00032">
    <property type="entry name" value="HTHARAC"/>
</dbReference>
<dbReference type="PROSITE" id="PS01124">
    <property type="entry name" value="HTH_ARAC_FAMILY_2"/>
    <property type="match status" value="1"/>
</dbReference>
<keyword evidence="5" id="KW-0805">Transcription regulation</keyword>
<evidence type="ECO:0000313" key="12">
    <source>
        <dbReference type="Proteomes" id="UP000641588"/>
    </source>
</evidence>
<dbReference type="GO" id="GO:0000160">
    <property type="term" value="P:phosphorelay signal transduction system"/>
    <property type="evidence" value="ECO:0007669"/>
    <property type="project" value="UniProtKB-KW"/>
</dbReference>
<feature type="domain" description="Response regulatory" evidence="10">
    <location>
        <begin position="3"/>
        <end position="120"/>
    </location>
</feature>
<protein>
    <submittedName>
        <fullName evidence="11">Response regulator</fullName>
    </submittedName>
</protein>
<dbReference type="PANTHER" id="PTHR42713:SF3">
    <property type="entry name" value="TRANSCRIPTIONAL REGULATORY PROTEIN HPTR"/>
    <property type="match status" value="1"/>
</dbReference>
<dbReference type="GO" id="GO:0043565">
    <property type="term" value="F:sequence-specific DNA binding"/>
    <property type="evidence" value="ECO:0007669"/>
    <property type="project" value="InterPro"/>
</dbReference>
<dbReference type="PROSITE" id="PS50110">
    <property type="entry name" value="RESPONSE_REGULATORY"/>
    <property type="match status" value="1"/>
</dbReference>
<accession>A0A972GMN5</accession>
<dbReference type="InterPro" id="IPR011006">
    <property type="entry name" value="CheY-like_superfamily"/>
</dbReference>
<dbReference type="SUPFAM" id="SSF46689">
    <property type="entry name" value="Homeodomain-like"/>
    <property type="match status" value="2"/>
</dbReference>
<organism evidence="11 12">
    <name type="scientific">Paenibacillus foliorum</name>
    <dbReference type="NCBI Taxonomy" id="2654974"/>
    <lineage>
        <taxon>Bacteria</taxon>
        <taxon>Bacillati</taxon>
        <taxon>Bacillota</taxon>
        <taxon>Bacilli</taxon>
        <taxon>Bacillales</taxon>
        <taxon>Paenibacillaceae</taxon>
        <taxon>Paenibacillus</taxon>
    </lineage>
</organism>
<dbReference type="InterPro" id="IPR001789">
    <property type="entry name" value="Sig_transdc_resp-reg_receiver"/>
</dbReference>
<evidence type="ECO:0000256" key="8">
    <source>
        <dbReference type="PROSITE-ProRule" id="PRU00169"/>
    </source>
</evidence>
<dbReference type="InterPro" id="IPR009057">
    <property type="entry name" value="Homeodomain-like_sf"/>
</dbReference>
<keyword evidence="12" id="KW-1185">Reference proteome</keyword>
<dbReference type="EMBL" id="WHOD01000049">
    <property type="protein sequence ID" value="NOU93596.1"/>
    <property type="molecule type" value="Genomic_DNA"/>
</dbReference>
<comment type="caution">
    <text evidence="11">The sequence shown here is derived from an EMBL/GenBank/DDBJ whole genome shotgun (WGS) entry which is preliminary data.</text>
</comment>
<dbReference type="SMART" id="SM00342">
    <property type="entry name" value="HTH_ARAC"/>
    <property type="match status" value="1"/>
</dbReference>
<dbReference type="AlphaFoldDB" id="A0A972GMN5"/>
<dbReference type="Pfam" id="PF12833">
    <property type="entry name" value="HTH_18"/>
    <property type="match status" value="1"/>
</dbReference>
<keyword evidence="4" id="KW-0902">Two-component regulatory system</keyword>
<dbReference type="CDD" id="cd17536">
    <property type="entry name" value="REC_YesN-like"/>
    <property type="match status" value="1"/>
</dbReference>
<dbReference type="SMART" id="SM00448">
    <property type="entry name" value="REC"/>
    <property type="match status" value="1"/>
</dbReference>
<evidence type="ECO:0000256" key="1">
    <source>
        <dbReference type="ARBA" id="ARBA00004496"/>
    </source>
</evidence>
<evidence type="ECO:0000256" key="5">
    <source>
        <dbReference type="ARBA" id="ARBA00023015"/>
    </source>
</evidence>
<dbReference type="Proteomes" id="UP000641588">
    <property type="component" value="Unassembled WGS sequence"/>
</dbReference>